<reference evidence="2 3" key="1">
    <citation type="journal article" date="2007" name="Science">
        <title>Sea anemone genome reveals ancestral eumetazoan gene repertoire and genomic organization.</title>
        <authorList>
            <person name="Putnam N.H."/>
            <person name="Srivastava M."/>
            <person name="Hellsten U."/>
            <person name="Dirks B."/>
            <person name="Chapman J."/>
            <person name="Salamov A."/>
            <person name="Terry A."/>
            <person name="Shapiro H."/>
            <person name="Lindquist E."/>
            <person name="Kapitonov V.V."/>
            <person name="Jurka J."/>
            <person name="Genikhovich G."/>
            <person name="Grigoriev I.V."/>
            <person name="Lucas S.M."/>
            <person name="Steele R.E."/>
            <person name="Finnerty J.R."/>
            <person name="Technau U."/>
            <person name="Martindale M.Q."/>
            <person name="Rokhsar D.S."/>
        </authorList>
    </citation>
    <scope>NUCLEOTIDE SEQUENCE [LARGE SCALE GENOMIC DNA]</scope>
    <source>
        <strain evidence="3">CH2 X CH6</strain>
    </source>
</reference>
<dbReference type="PANTHER" id="PTHR31129:SF2">
    <property type="entry name" value="GLYCOPROTEIN HORMONE ALPHA-2"/>
    <property type="match status" value="1"/>
</dbReference>
<dbReference type="HOGENOM" id="CLU_604546_0_0_1"/>
<dbReference type="AlphaFoldDB" id="A7RMZ2"/>
<dbReference type="PANTHER" id="PTHR31129">
    <property type="entry name" value="GLYCOPROTEIN HORMONE ALPHA-2"/>
    <property type="match status" value="1"/>
</dbReference>
<keyword evidence="1" id="KW-0472">Membrane</keyword>
<accession>A7RMZ2</accession>
<feature type="transmembrane region" description="Helical" evidence="1">
    <location>
        <begin position="223"/>
        <end position="242"/>
    </location>
</feature>
<gene>
    <name evidence="2" type="ORF">NEMVEDRAFT_v1g239481</name>
</gene>
<dbReference type="InterPro" id="IPR052680">
    <property type="entry name" value="Glyco_Hormone_Alpha"/>
</dbReference>
<dbReference type="GO" id="GO:0007166">
    <property type="term" value="P:cell surface receptor signaling pathway"/>
    <property type="evidence" value="ECO:0000318"/>
    <property type="project" value="GO_Central"/>
</dbReference>
<dbReference type="InParanoid" id="A7RMZ2"/>
<name>A7RMZ2_NEMVE</name>
<dbReference type="Gene3D" id="1.20.1070.10">
    <property type="entry name" value="Rhodopsin 7-helix transmembrane proteins"/>
    <property type="match status" value="1"/>
</dbReference>
<dbReference type="Proteomes" id="UP000001593">
    <property type="component" value="Unassembled WGS sequence"/>
</dbReference>
<feature type="transmembrane region" description="Helical" evidence="1">
    <location>
        <begin position="393"/>
        <end position="415"/>
    </location>
</feature>
<evidence type="ECO:0000313" key="3">
    <source>
        <dbReference type="Proteomes" id="UP000001593"/>
    </source>
</evidence>
<dbReference type="GO" id="GO:0051427">
    <property type="term" value="F:hormone receptor binding"/>
    <property type="evidence" value="ECO:0000318"/>
    <property type="project" value="GO_Central"/>
</dbReference>
<evidence type="ECO:0000313" key="2">
    <source>
        <dbReference type="EMBL" id="EDO47234.1"/>
    </source>
</evidence>
<evidence type="ECO:0000256" key="1">
    <source>
        <dbReference type="SAM" id="Phobius"/>
    </source>
</evidence>
<proteinExistence type="predicted"/>
<protein>
    <submittedName>
        <fullName evidence="2">Uncharacterized protein</fullName>
    </submittedName>
</protein>
<organism evidence="2 3">
    <name type="scientific">Nematostella vectensis</name>
    <name type="common">Starlet sea anemone</name>
    <dbReference type="NCBI Taxonomy" id="45351"/>
    <lineage>
        <taxon>Eukaryota</taxon>
        <taxon>Metazoa</taxon>
        <taxon>Cnidaria</taxon>
        <taxon>Anthozoa</taxon>
        <taxon>Hexacorallia</taxon>
        <taxon>Actiniaria</taxon>
        <taxon>Edwardsiidae</taxon>
        <taxon>Nematostella</taxon>
    </lineage>
</organism>
<keyword evidence="3" id="KW-1185">Reference proteome</keyword>
<keyword evidence="1" id="KW-1133">Transmembrane helix</keyword>
<feature type="transmembrane region" description="Helical" evidence="1">
    <location>
        <begin position="367"/>
        <end position="387"/>
    </location>
</feature>
<dbReference type="EMBL" id="DS469521">
    <property type="protein sequence ID" value="EDO47234.1"/>
    <property type="molecule type" value="Genomic_DNA"/>
</dbReference>
<dbReference type="SUPFAM" id="SSF81321">
    <property type="entry name" value="Family A G protein-coupled receptor-like"/>
    <property type="match status" value="1"/>
</dbReference>
<keyword evidence="1" id="KW-0812">Transmembrane</keyword>
<sequence>MLNCTAFAARNIGLYFSPHRVEGWTDSNLKRAGDRMFVDGWTDISMSENVKRVGKRVFVVRIPDADMSGKFACLYKDIKEGQSNMRVESEVHVNEATNIRNTHIKTSTPQQCKEPLSEDCGSERYLMSEASKWITNHTNLISVAVIHAADYCLVRTGYFYRELAETLSGLMSIDHSVFLDWLGLCLYDVNEYVAEFTMEAVTAVASAAFRGDSFFFTCLDNPGPAMVFLFLFCIGAALIYVLDEVVYQRICSEDSSFEKRVLELQGYLVDRGYDSRFVGREVDRVRRIPRDDTLKDRRKGKNGVSLDHLPHSVIRSAKIPSDLESPTYYLGKSKTAMANMLNCTGLASEWRLRVDFETVRTVAMVRAIVNGITSPFTIIFNLLVIIAQEQAPLLQALSTLVVVHSSLINPLLYSIRTTAFRDAIRAILGIHSPAVAPGGHEDILRPVRLAWAE</sequence>
<dbReference type="GO" id="GO:0005615">
    <property type="term" value="C:extracellular space"/>
    <property type="evidence" value="ECO:0000318"/>
    <property type="project" value="GO_Central"/>
</dbReference>